<feature type="transmembrane region" description="Helical" evidence="2">
    <location>
        <begin position="189"/>
        <end position="206"/>
    </location>
</feature>
<keyword evidence="2" id="KW-0812">Transmembrane</keyword>
<feature type="transmembrane region" description="Helical" evidence="2">
    <location>
        <begin position="36"/>
        <end position="55"/>
    </location>
</feature>
<dbReference type="InterPro" id="IPR050879">
    <property type="entry name" value="Acyltransferase_3"/>
</dbReference>
<keyword evidence="4" id="KW-0012">Acyltransferase</keyword>
<dbReference type="AlphaFoldDB" id="A0A931B3F1"/>
<evidence type="ECO:0000259" key="3">
    <source>
        <dbReference type="Pfam" id="PF01757"/>
    </source>
</evidence>
<feature type="transmembrane region" description="Helical" evidence="2">
    <location>
        <begin position="360"/>
        <end position="380"/>
    </location>
</feature>
<evidence type="ECO:0000313" key="4">
    <source>
        <dbReference type="EMBL" id="MBF9067932.1"/>
    </source>
</evidence>
<proteinExistence type="predicted"/>
<dbReference type="InterPro" id="IPR002656">
    <property type="entry name" value="Acyl_transf_3_dom"/>
</dbReference>
<dbReference type="GO" id="GO:0016747">
    <property type="term" value="F:acyltransferase activity, transferring groups other than amino-acyl groups"/>
    <property type="evidence" value="ECO:0007669"/>
    <property type="project" value="InterPro"/>
</dbReference>
<dbReference type="PANTHER" id="PTHR23028:SF53">
    <property type="entry name" value="ACYL_TRANSF_3 DOMAIN-CONTAINING PROTEIN"/>
    <property type="match status" value="1"/>
</dbReference>
<name>A0A931B3F1_9ACTN</name>
<feature type="transmembrane region" description="Helical" evidence="2">
    <location>
        <begin position="283"/>
        <end position="315"/>
    </location>
</feature>
<feature type="region of interest" description="Disordered" evidence="1">
    <location>
        <begin position="421"/>
        <end position="445"/>
    </location>
</feature>
<evidence type="ECO:0000256" key="2">
    <source>
        <dbReference type="SAM" id="Phobius"/>
    </source>
</evidence>
<reference evidence="4" key="1">
    <citation type="submission" date="2020-11" db="EMBL/GenBank/DDBJ databases">
        <title>Isolation and identification of active actinomycetes.</title>
        <authorList>
            <person name="Yu B."/>
        </authorList>
    </citation>
    <scope>NUCLEOTIDE SEQUENCE</scope>
    <source>
        <strain evidence="4">NEAU-YB345</strain>
    </source>
</reference>
<keyword evidence="4" id="KW-0808">Transferase</keyword>
<comment type="caution">
    <text evidence="4">The sequence shown here is derived from an EMBL/GenBank/DDBJ whole genome shotgun (WGS) entry which is preliminary data.</text>
</comment>
<dbReference type="PANTHER" id="PTHR23028">
    <property type="entry name" value="ACETYLTRANSFERASE"/>
    <property type="match status" value="1"/>
</dbReference>
<feature type="transmembrane region" description="Helical" evidence="2">
    <location>
        <begin position="107"/>
        <end position="127"/>
    </location>
</feature>
<gene>
    <name evidence="4" type="ORF">I2501_07745</name>
</gene>
<dbReference type="GO" id="GO:0016020">
    <property type="term" value="C:membrane"/>
    <property type="evidence" value="ECO:0007669"/>
    <property type="project" value="TreeGrafter"/>
</dbReference>
<keyword evidence="2" id="KW-1133">Transmembrane helix</keyword>
<dbReference type="Proteomes" id="UP000657385">
    <property type="component" value="Unassembled WGS sequence"/>
</dbReference>
<feature type="transmembrane region" description="Helical" evidence="2">
    <location>
        <begin position="249"/>
        <end position="271"/>
    </location>
</feature>
<organism evidence="4 5">
    <name type="scientific">Streptacidiphilus fuscans</name>
    <dbReference type="NCBI Taxonomy" id="2789292"/>
    <lineage>
        <taxon>Bacteria</taxon>
        <taxon>Bacillati</taxon>
        <taxon>Actinomycetota</taxon>
        <taxon>Actinomycetes</taxon>
        <taxon>Kitasatosporales</taxon>
        <taxon>Streptomycetaceae</taxon>
        <taxon>Streptacidiphilus</taxon>
    </lineage>
</organism>
<evidence type="ECO:0000313" key="5">
    <source>
        <dbReference type="Proteomes" id="UP000657385"/>
    </source>
</evidence>
<sequence length="445" mass="48356">MAETIAAAPAGRPRAWWRTRGTLGELLSGRANGFGLIRLLLALSVVVSHSNPVGYGRLDVGSQLFGNQVDLGKMAVVGFFAISGFMITGSGKRLGVGRYAWHRALRILPALWVCIVLTAFVLAPVLYHGQHGSLAGFWTAKYGPFQYIEGMWNTSIGSGYDISGIMTTGIHRHTNFNGAFDGALWSLKYEIFCYVIVGILAAGGVLTRARRTVALVTVGLWIMILMNLIDAKGWRGAPSEGSTAWNMPILGWLSSHYVIYLGFVFLLGATFQLYKERVPINDLLAVGAFAALVGSLLLGGFFVIGYPAFAYLVIWGGVRMPKKLHWVGRKNDYSYGIYIYGFPVLQTLLMYHFTKYGHYAYVLAAIAITWALAWLSWHLVEDRAMSLRHWTPAPLQRWLTARQAVRQAAREKAALAEGAAAPAATAASGTASESASAVSAGAGKQ</sequence>
<dbReference type="GO" id="GO:0009103">
    <property type="term" value="P:lipopolysaccharide biosynthetic process"/>
    <property type="evidence" value="ECO:0007669"/>
    <property type="project" value="TreeGrafter"/>
</dbReference>
<feature type="transmembrane region" description="Helical" evidence="2">
    <location>
        <begin position="335"/>
        <end position="353"/>
    </location>
</feature>
<feature type="transmembrane region" description="Helical" evidence="2">
    <location>
        <begin position="75"/>
        <end position="95"/>
    </location>
</feature>
<feature type="domain" description="Acyltransferase 3" evidence="3">
    <location>
        <begin position="35"/>
        <end position="375"/>
    </location>
</feature>
<dbReference type="EMBL" id="JADPRT010000003">
    <property type="protein sequence ID" value="MBF9067932.1"/>
    <property type="molecule type" value="Genomic_DNA"/>
</dbReference>
<accession>A0A931B3F1</accession>
<dbReference type="Pfam" id="PF01757">
    <property type="entry name" value="Acyl_transf_3"/>
    <property type="match status" value="1"/>
</dbReference>
<keyword evidence="5" id="KW-1185">Reference proteome</keyword>
<keyword evidence="2" id="KW-0472">Membrane</keyword>
<evidence type="ECO:0000256" key="1">
    <source>
        <dbReference type="SAM" id="MobiDB-lite"/>
    </source>
</evidence>
<protein>
    <submittedName>
        <fullName evidence="4">Acyltransferase</fullName>
    </submittedName>
</protein>
<dbReference type="RefSeq" id="WP_196193123.1">
    <property type="nucleotide sequence ID" value="NZ_JADPRT010000003.1"/>
</dbReference>
<feature type="transmembrane region" description="Helical" evidence="2">
    <location>
        <begin position="213"/>
        <end position="229"/>
    </location>
</feature>